<evidence type="ECO:0000313" key="1">
    <source>
        <dbReference type="EMBL" id="KKN61509.1"/>
    </source>
</evidence>
<comment type="caution">
    <text evidence="1">The sequence shown here is derived from an EMBL/GenBank/DDBJ whole genome shotgun (WGS) entry which is preliminary data.</text>
</comment>
<reference evidence="1" key="1">
    <citation type="journal article" date="2015" name="Nature">
        <title>Complex archaea that bridge the gap between prokaryotes and eukaryotes.</title>
        <authorList>
            <person name="Spang A."/>
            <person name="Saw J.H."/>
            <person name="Jorgensen S.L."/>
            <person name="Zaremba-Niedzwiedzka K."/>
            <person name="Martijn J."/>
            <person name="Lind A.E."/>
            <person name="van Eijk R."/>
            <person name="Schleper C."/>
            <person name="Guy L."/>
            <person name="Ettema T.J."/>
        </authorList>
    </citation>
    <scope>NUCLEOTIDE SEQUENCE</scope>
</reference>
<dbReference type="AlphaFoldDB" id="A0A0F9S373"/>
<gene>
    <name evidence="1" type="ORF">LCGC14_0520970</name>
</gene>
<name>A0A0F9S373_9ZZZZ</name>
<proteinExistence type="predicted"/>
<protein>
    <submittedName>
        <fullName evidence="1">Uncharacterized protein</fullName>
    </submittedName>
</protein>
<accession>A0A0F9S373</accession>
<sequence length="217" mass="22357">MNHCTLRRWLGTLAFVALAGAGALFAQAVMQTTTGIVYVRAWTGTLTGTELELTNPEVTAGSGTGVTVNVTGAVRRVVYKVTVTSGQWITNGTTHDFTVATLPAKSRVTDVIADLTTTFACTATCTSSTLAIVVGKGSGGAEYLDSFDADATTATFGDVDSERGGSLQGVINGEVTWGSTQAIVARLISSSGNVGNGTVTNLSKGTVTFYITTEELP</sequence>
<organism evidence="1">
    <name type="scientific">marine sediment metagenome</name>
    <dbReference type="NCBI Taxonomy" id="412755"/>
    <lineage>
        <taxon>unclassified sequences</taxon>
        <taxon>metagenomes</taxon>
        <taxon>ecological metagenomes</taxon>
    </lineage>
</organism>
<dbReference type="EMBL" id="LAZR01000655">
    <property type="protein sequence ID" value="KKN61509.1"/>
    <property type="molecule type" value="Genomic_DNA"/>
</dbReference>